<feature type="transmembrane region" description="Helical" evidence="1">
    <location>
        <begin position="38"/>
        <end position="56"/>
    </location>
</feature>
<evidence type="ECO:0000256" key="1">
    <source>
        <dbReference type="SAM" id="Phobius"/>
    </source>
</evidence>
<dbReference type="RefSeq" id="WP_181571667.1">
    <property type="nucleotide sequence ID" value="NZ_CP059322.2"/>
</dbReference>
<keyword evidence="1" id="KW-1133">Transmembrane helix</keyword>
<protein>
    <recommendedName>
        <fullName evidence="4">PknH-like protein</fullName>
    </recommendedName>
</protein>
<accession>A0A7L6BBE2</accession>
<evidence type="ECO:0000313" key="3">
    <source>
        <dbReference type="Proteomes" id="UP000510844"/>
    </source>
</evidence>
<reference evidence="3" key="1">
    <citation type="submission" date="2020-07" db="EMBL/GenBank/DDBJ databases">
        <title>A new Micromonospora strain with potent antibiotic activity isolated from the microbiome of a mid-Atlantic deep-sea sponge.</title>
        <authorList>
            <person name="Back C.R."/>
            <person name="Stennett H.L."/>
            <person name="Williams S.E."/>
            <person name="Wang L."/>
            <person name="Ojeda Gomez J."/>
            <person name="Abdulle O.M."/>
            <person name="Duffy T."/>
            <person name="Hendry K.R."/>
            <person name="Powell D."/>
            <person name="Stach J.E."/>
            <person name="Essex-Lopresti A.E."/>
            <person name="Willis C.L."/>
            <person name="Curnow P."/>
            <person name="Race P.R."/>
        </authorList>
    </citation>
    <scope>NUCLEOTIDE SEQUENCE [LARGE SCALE GENOMIC DNA]</scope>
    <source>
        <strain evidence="3">28ISP2-46</strain>
    </source>
</reference>
<dbReference type="EMBL" id="CP059322">
    <property type="protein sequence ID" value="QLQ39273.1"/>
    <property type="molecule type" value="Genomic_DNA"/>
</dbReference>
<sequence length="289" mass="31397">MRDDNLTFIELVQRNLHTVRWADPADLRATARRRNRRAVVAAVAVLALTSGVALVATGRVDRPTAAPVAAGPSATAWIATEVPADALLQASDLRPAIARPWNDAGLGEEIRLDRMVEVCRQDQGLATTWEQSRYSRSVTLLRDRPDVGDQREGQMLATQDLYRVAPDRADRLFDGLPALLGPCRQWRASGPTAWQGRTVAAEVVHSWQEIDRGFAGDESVLVRHTVSQARRLDTGAPLGDPPPPADRAVVRVGDLVSVLQNRAGGTESQLRDLARAAAQRMCVAANPSC</sequence>
<keyword evidence="1" id="KW-0812">Transmembrane</keyword>
<gene>
    <name evidence="2" type="ORF">H1D33_10845</name>
</gene>
<dbReference type="KEGG" id="mfeu:H1D33_10845"/>
<keyword evidence="1" id="KW-0472">Membrane</keyword>
<name>A0A7L6BBE2_9ACTN</name>
<evidence type="ECO:0000313" key="2">
    <source>
        <dbReference type="EMBL" id="QLQ39273.1"/>
    </source>
</evidence>
<dbReference type="Proteomes" id="UP000510844">
    <property type="component" value="Chromosome"/>
</dbReference>
<proteinExistence type="predicted"/>
<reference evidence="2 3" key="2">
    <citation type="journal article" date="2021" name="Mar. Drugs">
        <title>A New Micromonospora Strain with Antibiotic Activity Isolated from the Microbiome of a Mid-Atlantic Deep-Sea Sponge.</title>
        <authorList>
            <person name="Back C.R."/>
            <person name="Stennett H.L."/>
            <person name="Williams S.E."/>
            <person name="Wang L."/>
            <person name="Ojeda Gomez J."/>
            <person name="Abdulle O.M."/>
            <person name="Duffy T."/>
            <person name="Neal C."/>
            <person name="Mantell J."/>
            <person name="Jepson M.A."/>
            <person name="Hendry K.R."/>
            <person name="Powell D."/>
            <person name="Stach J.E.M."/>
            <person name="Essex-Lopresti A.E."/>
            <person name="Willis C.L."/>
            <person name="Curnow P."/>
            <person name="Race P.R."/>
        </authorList>
    </citation>
    <scope>NUCLEOTIDE SEQUENCE [LARGE SCALE GENOMIC DNA]</scope>
    <source>
        <strain evidence="2 3">28ISP2-46</strain>
    </source>
</reference>
<organism evidence="2 3">
    <name type="scientific">Micromonospora robiginosa</name>
    <dbReference type="NCBI Taxonomy" id="2749844"/>
    <lineage>
        <taxon>Bacteria</taxon>
        <taxon>Bacillati</taxon>
        <taxon>Actinomycetota</taxon>
        <taxon>Actinomycetes</taxon>
        <taxon>Micromonosporales</taxon>
        <taxon>Micromonosporaceae</taxon>
        <taxon>Micromonospora</taxon>
    </lineage>
</organism>
<keyword evidence="3" id="KW-1185">Reference proteome</keyword>
<dbReference type="AlphaFoldDB" id="A0A7L6BBE2"/>
<evidence type="ECO:0008006" key="4">
    <source>
        <dbReference type="Google" id="ProtNLM"/>
    </source>
</evidence>